<feature type="region of interest" description="Disordered" evidence="1">
    <location>
        <begin position="103"/>
        <end position="138"/>
    </location>
</feature>
<protein>
    <submittedName>
        <fullName evidence="2">Unnamed protein product</fullName>
    </submittedName>
</protein>
<keyword evidence="3" id="KW-1185">Reference proteome</keyword>
<comment type="caution">
    <text evidence="2">The sequence shown here is derived from an EMBL/GenBank/DDBJ whole genome shotgun (WGS) entry which is preliminary data.</text>
</comment>
<accession>A0A9W6SXN3</accession>
<organism evidence="2 3">
    <name type="scientific">Candida boidinii</name>
    <name type="common">Yeast</name>
    <dbReference type="NCBI Taxonomy" id="5477"/>
    <lineage>
        <taxon>Eukaryota</taxon>
        <taxon>Fungi</taxon>
        <taxon>Dikarya</taxon>
        <taxon>Ascomycota</taxon>
        <taxon>Saccharomycotina</taxon>
        <taxon>Pichiomycetes</taxon>
        <taxon>Pichiales</taxon>
        <taxon>Pichiaceae</taxon>
        <taxon>Ogataea</taxon>
        <taxon>Ogataea/Candida clade</taxon>
    </lineage>
</organism>
<reference evidence="2" key="1">
    <citation type="submission" date="2023-04" db="EMBL/GenBank/DDBJ databases">
        <title>Candida boidinii NBRC 10035.</title>
        <authorList>
            <person name="Ichikawa N."/>
            <person name="Sato H."/>
            <person name="Tonouchi N."/>
        </authorList>
    </citation>
    <scope>NUCLEOTIDE SEQUENCE</scope>
    <source>
        <strain evidence="2">NBRC 10035</strain>
    </source>
</reference>
<dbReference type="Proteomes" id="UP001165120">
    <property type="component" value="Unassembled WGS sequence"/>
</dbReference>
<evidence type="ECO:0000313" key="2">
    <source>
        <dbReference type="EMBL" id="GME69321.1"/>
    </source>
</evidence>
<dbReference type="SUPFAM" id="SSF69848">
    <property type="entry name" value="LCCL domain"/>
    <property type="match status" value="1"/>
</dbReference>
<dbReference type="AlphaFoldDB" id="A0A9W6SXN3"/>
<evidence type="ECO:0000256" key="1">
    <source>
        <dbReference type="SAM" id="MobiDB-lite"/>
    </source>
</evidence>
<dbReference type="Pfam" id="PF08642">
    <property type="entry name" value="Rxt3"/>
    <property type="match status" value="1"/>
</dbReference>
<name>A0A9W6SXN3_CANBO</name>
<dbReference type="EMBL" id="BSXN01000641">
    <property type="protein sequence ID" value="GME69321.1"/>
    <property type="molecule type" value="Genomic_DNA"/>
</dbReference>
<dbReference type="InterPro" id="IPR013951">
    <property type="entry name" value="Rxt3"/>
</dbReference>
<feature type="compositionally biased region" description="Low complexity" evidence="1">
    <location>
        <begin position="103"/>
        <end position="137"/>
    </location>
</feature>
<gene>
    <name evidence="2" type="ORF">Cboi02_000222900</name>
</gene>
<sequence>MILKQENDEIKEELLSSSSSRNKLQRIELLPSILSNYINCLIDIHIPHNLIKSNSNVKNRRIWGTDIYTDDSDILSILFHCGIIRSKDIIKSYDEIMHGQTINSNTNSTSNNTSNSGNSSQGNTSANANASASNVNSNKKRNEELKYLKQIPIEIVNNNTGEIGFNSITKPITPGNINDRYDINGSNNISNNEELDLIVTLIILPTLKEYQGTFRNNYNSRTWNKINHNGYSISVFKVNWCNLNNSIDKINSSEFNKKIINENIKNFKELNKNGIEIDVHIRDQEGTKSESDENKEEIGNWCKDKNYWRKSFVNNK</sequence>
<dbReference type="Gene3D" id="2.170.130.20">
    <property type="entry name" value="LCCL-like domain"/>
    <property type="match status" value="1"/>
</dbReference>
<proteinExistence type="predicted"/>
<evidence type="ECO:0000313" key="3">
    <source>
        <dbReference type="Proteomes" id="UP001165120"/>
    </source>
</evidence>
<dbReference type="InterPro" id="IPR036609">
    <property type="entry name" value="LCCL_sf"/>
</dbReference>